<proteinExistence type="predicted"/>
<evidence type="ECO:0000313" key="2">
    <source>
        <dbReference type="Proteomes" id="UP000886819"/>
    </source>
</evidence>
<accession>A0A9D0YTQ0</accession>
<gene>
    <name evidence="1" type="ORF">IAA66_00740</name>
</gene>
<name>A0A9D0YTQ0_9FIRM</name>
<dbReference type="EMBL" id="DVFI01000010">
    <property type="protein sequence ID" value="HIQ62096.1"/>
    <property type="molecule type" value="Genomic_DNA"/>
</dbReference>
<reference evidence="1" key="2">
    <citation type="journal article" date="2021" name="PeerJ">
        <title>Extensive microbial diversity within the chicken gut microbiome revealed by metagenomics and culture.</title>
        <authorList>
            <person name="Gilroy R."/>
            <person name="Ravi A."/>
            <person name="Getino M."/>
            <person name="Pursley I."/>
            <person name="Horton D.L."/>
            <person name="Alikhan N.F."/>
            <person name="Baker D."/>
            <person name="Gharbi K."/>
            <person name="Hall N."/>
            <person name="Watson M."/>
            <person name="Adriaenssens E.M."/>
            <person name="Foster-Nyarko E."/>
            <person name="Jarju S."/>
            <person name="Secka A."/>
            <person name="Antonio M."/>
            <person name="Oren A."/>
            <person name="Chaudhuri R.R."/>
            <person name="La Ragione R."/>
            <person name="Hildebrand F."/>
            <person name="Pallen M.J."/>
        </authorList>
    </citation>
    <scope>NUCLEOTIDE SEQUENCE</scope>
    <source>
        <strain evidence="1">ChiHile30-977</strain>
    </source>
</reference>
<sequence length="78" mass="9210">MARKVFVSVIVRYNEAGRARPLKIFWEDGRAFEVDRVLDVRPAPALKAGGRGMRYTCRIANRDMYLFEDENRWFVEAR</sequence>
<evidence type="ECO:0000313" key="1">
    <source>
        <dbReference type="EMBL" id="HIQ62096.1"/>
    </source>
</evidence>
<dbReference type="AlphaFoldDB" id="A0A9D0YTQ0"/>
<protein>
    <submittedName>
        <fullName evidence="1">Uncharacterized protein</fullName>
    </submittedName>
</protein>
<organism evidence="1 2">
    <name type="scientific">Candidatus Avichristensenella intestinipullorum</name>
    <dbReference type="NCBI Taxonomy" id="2840693"/>
    <lineage>
        <taxon>Bacteria</taxon>
        <taxon>Bacillati</taxon>
        <taxon>Bacillota</taxon>
        <taxon>Clostridia</taxon>
        <taxon>Candidatus Avichristensenella</taxon>
    </lineage>
</organism>
<dbReference type="Proteomes" id="UP000886819">
    <property type="component" value="Unassembled WGS sequence"/>
</dbReference>
<reference evidence="1" key="1">
    <citation type="submission" date="2020-10" db="EMBL/GenBank/DDBJ databases">
        <authorList>
            <person name="Gilroy R."/>
        </authorList>
    </citation>
    <scope>NUCLEOTIDE SEQUENCE</scope>
    <source>
        <strain evidence="1">ChiHile30-977</strain>
    </source>
</reference>
<comment type="caution">
    <text evidence="1">The sequence shown here is derived from an EMBL/GenBank/DDBJ whole genome shotgun (WGS) entry which is preliminary data.</text>
</comment>